<dbReference type="EMBL" id="JACHMN010000002">
    <property type="protein sequence ID" value="MBB5871332.1"/>
    <property type="molecule type" value="Genomic_DNA"/>
</dbReference>
<sequence>MDALDRVNLAAADLLRRVDEALSGGAPAGHRVWPLLRWIRVLPGPAVEAIVGLRPPDAEDAREVETLAVRVAEAAEPLATQVAWEGSAGAAFETQRRAYREHLVDSVDSVTVRLEDFASYLEELGAWIAESRVALALRLATVLRSQESVTLLTSLDAAERGLAAAEIGAEVLAEIEEILRAGEEVEADWQPRLARLRRGAWRPDLSGPAAPTTLRLDL</sequence>
<protein>
    <submittedName>
        <fullName evidence="1">Uncharacterized protein</fullName>
    </submittedName>
</protein>
<evidence type="ECO:0000313" key="1">
    <source>
        <dbReference type="EMBL" id="MBB5871332.1"/>
    </source>
</evidence>
<dbReference type="RefSeq" id="WP_184839310.1">
    <property type="nucleotide sequence ID" value="NZ_JACHMN010000002.1"/>
</dbReference>
<comment type="caution">
    <text evidence="1">The sequence shown here is derived from an EMBL/GenBank/DDBJ whole genome shotgun (WGS) entry which is preliminary data.</text>
</comment>
<organism evidence="1 2">
    <name type="scientific">Allocatelliglobosispora scoriae</name>
    <dbReference type="NCBI Taxonomy" id="643052"/>
    <lineage>
        <taxon>Bacteria</taxon>
        <taxon>Bacillati</taxon>
        <taxon>Actinomycetota</taxon>
        <taxon>Actinomycetes</taxon>
        <taxon>Micromonosporales</taxon>
        <taxon>Micromonosporaceae</taxon>
        <taxon>Allocatelliglobosispora</taxon>
    </lineage>
</organism>
<gene>
    <name evidence="1" type="ORF">F4553_004711</name>
</gene>
<dbReference type="Proteomes" id="UP000587527">
    <property type="component" value="Unassembled WGS sequence"/>
</dbReference>
<keyword evidence="2" id="KW-1185">Reference proteome</keyword>
<name>A0A841BX39_9ACTN</name>
<dbReference type="AlphaFoldDB" id="A0A841BX39"/>
<proteinExistence type="predicted"/>
<accession>A0A841BX39</accession>
<evidence type="ECO:0000313" key="2">
    <source>
        <dbReference type="Proteomes" id="UP000587527"/>
    </source>
</evidence>
<reference evidence="1 2" key="1">
    <citation type="submission" date="2020-08" db="EMBL/GenBank/DDBJ databases">
        <title>Sequencing the genomes of 1000 actinobacteria strains.</title>
        <authorList>
            <person name="Klenk H.-P."/>
        </authorList>
    </citation>
    <scope>NUCLEOTIDE SEQUENCE [LARGE SCALE GENOMIC DNA]</scope>
    <source>
        <strain evidence="1 2">DSM 45362</strain>
    </source>
</reference>